<comment type="similarity">
    <text evidence="2">Belongs to the membrane fusion protein (MFP) (TC 8.A.1) family.</text>
</comment>
<dbReference type="GO" id="GO:0009306">
    <property type="term" value="P:protein secretion"/>
    <property type="evidence" value="ECO:0007669"/>
    <property type="project" value="InterPro"/>
</dbReference>
<feature type="coiled-coil region" evidence="9">
    <location>
        <begin position="5"/>
        <end position="98"/>
    </location>
</feature>
<evidence type="ECO:0000256" key="1">
    <source>
        <dbReference type="ARBA" id="ARBA00004377"/>
    </source>
</evidence>
<dbReference type="AlphaFoldDB" id="B9TG05"/>
<dbReference type="PANTHER" id="PTHR30386:SF26">
    <property type="entry name" value="TRANSPORT PROTEIN COMB"/>
    <property type="match status" value="1"/>
</dbReference>
<evidence type="ECO:0000256" key="3">
    <source>
        <dbReference type="ARBA" id="ARBA00022448"/>
    </source>
</evidence>
<protein>
    <submittedName>
        <fullName evidence="12">Alkaline protease secretion protein aprE, putative</fullName>
    </submittedName>
</protein>
<comment type="subcellular location">
    <subcellularLocation>
        <location evidence="1">Cell inner membrane</location>
        <topology evidence="1">Single-pass membrane protein</topology>
    </subcellularLocation>
</comment>
<keyword evidence="3" id="KW-0813">Transport</keyword>
<sequence length="291" mass="32205">MVNRQQELETALAVLRDQAQQRQQEVSEKRARLKQLEESYNLVSQELKMSKPLAAQGVMSDVEILRLERQLSDVKGEMDEARLAIPRLEQAIAEAKSKISASIAKFRSDASNDLNAARAELASTSATSIAAVDRLTRTEVRAPVTGFIKQLKVTTVGGVIQPGMEVMEIVPLEDTLLIETKIRPSDVGFIRPGQEATVKITAYDFSIFGGLDAEVENITADTITTEKGDKSESFYLVRVRTKSTTFSASKKKLPIMPGMMATVHIRTGKKTILQYLLKPIIKAKSDALRER</sequence>
<dbReference type="Proteomes" id="UP000008311">
    <property type="component" value="Unassembled WGS sequence"/>
</dbReference>
<keyword evidence="7" id="KW-1133">Transmembrane helix</keyword>
<dbReference type="PANTHER" id="PTHR30386">
    <property type="entry name" value="MEMBRANE FUSION SUBUNIT OF EMRAB-TOLC MULTIDRUG EFFLUX PUMP"/>
    <property type="match status" value="1"/>
</dbReference>
<evidence type="ECO:0000313" key="13">
    <source>
        <dbReference type="Proteomes" id="UP000008311"/>
    </source>
</evidence>
<dbReference type="PROSITE" id="PS00543">
    <property type="entry name" value="HLYD_FAMILY"/>
    <property type="match status" value="1"/>
</dbReference>
<keyword evidence="4" id="KW-1003">Cell membrane</keyword>
<dbReference type="GO" id="GO:0006508">
    <property type="term" value="P:proteolysis"/>
    <property type="evidence" value="ECO:0007669"/>
    <property type="project" value="UniProtKB-KW"/>
</dbReference>
<keyword evidence="9" id="KW-0175">Coiled coil</keyword>
<dbReference type="InterPro" id="IPR010129">
    <property type="entry name" value="T1SS_HlyD"/>
</dbReference>
<evidence type="ECO:0000259" key="10">
    <source>
        <dbReference type="Pfam" id="PF25994"/>
    </source>
</evidence>
<gene>
    <name evidence="12" type="ORF">RCOM_1782890</name>
</gene>
<dbReference type="InterPro" id="IPR058781">
    <property type="entry name" value="HH_AprE-like"/>
</dbReference>
<dbReference type="Pfam" id="PF26002">
    <property type="entry name" value="Beta-barrel_AprE"/>
    <property type="match status" value="1"/>
</dbReference>
<evidence type="ECO:0000256" key="6">
    <source>
        <dbReference type="ARBA" id="ARBA00022692"/>
    </source>
</evidence>
<evidence type="ECO:0000256" key="7">
    <source>
        <dbReference type="ARBA" id="ARBA00022989"/>
    </source>
</evidence>
<dbReference type="InterPro" id="IPR006144">
    <property type="entry name" value="Secretion_HlyD_CS"/>
</dbReference>
<dbReference type="InParanoid" id="B9TG05"/>
<dbReference type="InterPro" id="IPR050739">
    <property type="entry name" value="MFP"/>
</dbReference>
<organism evidence="12 13">
    <name type="scientific">Ricinus communis</name>
    <name type="common">Castor bean</name>
    <dbReference type="NCBI Taxonomy" id="3988"/>
    <lineage>
        <taxon>Eukaryota</taxon>
        <taxon>Viridiplantae</taxon>
        <taxon>Streptophyta</taxon>
        <taxon>Embryophyta</taxon>
        <taxon>Tracheophyta</taxon>
        <taxon>Spermatophyta</taxon>
        <taxon>Magnoliopsida</taxon>
        <taxon>eudicotyledons</taxon>
        <taxon>Gunneridae</taxon>
        <taxon>Pentapetalae</taxon>
        <taxon>rosids</taxon>
        <taxon>fabids</taxon>
        <taxon>Malpighiales</taxon>
        <taxon>Euphorbiaceae</taxon>
        <taxon>Acalyphoideae</taxon>
        <taxon>Acalypheae</taxon>
        <taxon>Ricinus</taxon>
    </lineage>
</organism>
<evidence type="ECO:0000256" key="8">
    <source>
        <dbReference type="ARBA" id="ARBA00023136"/>
    </source>
</evidence>
<dbReference type="Gene3D" id="2.40.30.170">
    <property type="match status" value="1"/>
</dbReference>
<keyword evidence="8" id="KW-0472">Membrane</keyword>
<evidence type="ECO:0000256" key="5">
    <source>
        <dbReference type="ARBA" id="ARBA00022519"/>
    </source>
</evidence>
<evidence type="ECO:0000259" key="11">
    <source>
        <dbReference type="Pfam" id="PF26002"/>
    </source>
</evidence>
<feature type="domain" description="AprE-like long alpha-helical hairpin" evidence="10">
    <location>
        <begin position="3"/>
        <end position="134"/>
    </location>
</feature>
<keyword evidence="5" id="KW-0997">Cell inner membrane</keyword>
<evidence type="ECO:0000313" key="12">
    <source>
        <dbReference type="EMBL" id="EEF25210.1"/>
    </source>
</evidence>
<feature type="domain" description="AprE-like beta-barrel" evidence="11">
    <location>
        <begin position="176"/>
        <end position="268"/>
    </location>
</feature>
<dbReference type="EMBL" id="EQ980255">
    <property type="protein sequence ID" value="EEF25210.1"/>
    <property type="molecule type" value="Genomic_DNA"/>
</dbReference>
<evidence type="ECO:0000256" key="2">
    <source>
        <dbReference type="ARBA" id="ARBA00009477"/>
    </source>
</evidence>
<proteinExistence type="inferred from homology"/>
<keyword evidence="12" id="KW-0378">Hydrolase</keyword>
<keyword evidence="12" id="KW-0645">Protease</keyword>
<keyword evidence="6" id="KW-0812">Transmembrane</keyword>
<dbReference type="GO" id="GO:0008233">
    <property type="term" value="F:peptidase activity"/>
    <property type="evidence" value="ECO:0007669"/>
    <property type="project" value="UniProtKB-KW"/>
</dbReference>
<dbReference type="Pfam" id="PF25994">
    <property type="entry name" value="HH_AprE"/>
    <property type="match status" value="1"/>
</dbReference>
<dbReference type="InterPro" id="IPR058982">
    <property type="entry name" value="Beta-barrel_AprE"/>
</dbReference>
<dbReference type="eggNOG" id="ENOG502SE2M">
    <property type="taxonomic scope" value="Eukaryota"/>
</dbReference>
<evidence type="ECO:0000256" key="4">
    <source>
        <dbReference type="ARBA" id="ARBA00022475"/>
    </source>
</evidence>
<reference evidence="13" key="1">
    <citation type="journal article" date="2010" name="Nat. Biotechnol.">
        <title>Draft genome sequence of the oilseed species Ricinus communis.</title>
        <authorList>
            <person name="Chan A.P."/>
            <person name="Crabtree J."/>
            <person name="Zhao Q."/>
            <person name="Lorenzi H."/>
            <person name="Orvis J."/>
            <person name="Puiu D."/>
            <person name="Melake-Berhan A."/>
            <person name="Jones K.M."/>
            <person name="Redman J."/>
            <person name="Chen G."/>
            <person name="Cahoon E.B."/>
            <person name="Gedil M."/>
            <person name="Stanke M."/>
            <person name="Haas B.J."/>
            <person name="Wortman J.R."/>
            <person name="Fraser-Liggett C.M."/>
            <person name="Ravel J."/>
            <person name="Rabinowicz P.D."/>
        </authorList>
    </citation>
    <scope>NUCLEOTIDE SEQUENCE [LARGE SCALE GENOMIC DNA]</scope>
    <source>
        <strain evidence="13">cv. Hale</strain>
    </source>
</reference>
<dbReference type="PRINTS" id="PR01490">
    <property type="entry name" value="RTXTOXIND"/>
</dbReference>
<keyword evidence="13" id="KW-1185">Reference proteome</keyword>
<accession>B9TG05</accession>
<dbReference type="GO" id="GO:0005886">
    <property type="term" value="C:plasma membrane"/>
    <property type="evidence" value="ECO:0007669"/>
    <property type="project" value="UniProtKB-SubCell"/>
</dbReference>
<name>B9TG05_RICCO</name>
<evidence type="ECO:0000256" key="9">
    <source>
        <dbReference type="SAM" id="Coils"/>
    </source>
</evidence>
<dbReference type="NCBIfam" id="TIGR01843">
    <property type="entry name" value="type_I_hlyD"/>
    <property type="match status" value="1"/>
</dbReference>